<organism evidence="1 2">
    <name type="scientific">Thauera terpenica 58Eu</name>
    <dbReference type="NCBI Taxonomy" id="1348657"/>
    <lineage>
        <taxon>Bacteria</taxon>
        <taxon>Pseudomonadati</taxon>
        <taxon>Pseudomonadota</taxon>
        <taxon>Betaproteobacteria</taxon>
        <taxon>Rhodocyclales</taxon>
        <taxon>Zoogloeaceae</taxon>
        <taxon>Thauera</taxon>
    </lineage>
</organism>
<sequence length="43" mass="4608">MFPSGVATTYNDGVLESGFSGSGMVEFMAMDAIPGRQLMKTFE</sequence>
<dbReference type="STRING" id="1348657.M622_03790"/>
<dbReference type="EMBL" id="ATJV01000059">
    <property type="protein sequence ID" value="EPZ15258.1"/>
    <property type="molecule type" value="Genomic_DNA"/>
</dbReference>
<dbReference type="Proteomes" id="UP000015455">
    <property type="component" value="Unassembled WGS sequence"/>
</dbReference>
<accession>T0AXF0</accession>
<keyword evidence="2" id="KW-1185">Reference proteome</keyword>
<evidence type="ECO:0000313" key="1">
    <source>
        <dbReference type="EMBL" id="EPZ15258.1"/>
    </source>
</evidence>
<protein>
    <submittedName>
        <fullName evidence="1">Uncharacterized protein</fullName>
    </submittedName>
</protein>
<name>T0AXF0_9RHOO</name>
<reference evidence="1 2" key="1">
    <citation type="submission" date="2013-06" db="EMBL/GenBank/DDBJ databases">
        <title>Draft genome sequence of Thauera terpenica.</title>
        <authorList>
            <person name="Liu B."/>
            <person name="Frostegard A.H."/>
            <person name="Shapleigh J.P."/>
        </authorList>
    </citation>
    <scope>NUCLEOTIDE SEQUENCE [LARGE SCALE GENOMIC DNA]</scope>
    <source>
        <strain evidence="1 2">58Eu</strain>
    </source>
</reference>
<comment type="caution">
    <text evidence="1">The sequence shown here is derived from an EMBL/GenBank/DDBJ whole genome shotgun (WGS) entry which is preliminary data.</text>
</comment>
<gene>
    <name evidence="1" type="ORF">M622_03790</name>
</gene>
<proteinExistence type="predicted"/>
<dbReference type="AlphaFoldDB" id="T0AXF0"/>
<evidence type="ECO:0000313" key="2">
    <source>
        <dbReference type="Proteomes" id="UP000015455"/>
    </source>
</evidence>